<comment type="caution">
    <text evidence="1">The sequence shown here is derived from an EMBL/GenBank/DDBJ whole genome shotgun (WGS) entry which is preliminary data.</text>
</comment>
<dbReference type="Proteomes" id="UP000004596">
    <property type="component" value="Unassembled WGS sequence"/>
</dbReference>
<sequence length="42" mass="4614">MTGIKEVFSEPAMQAAFDGYIMNSADEVEGMIEKIAISDNFL</sequence>
<gene>
    <name evidence="1" type="ORF">BACINT_04740</name>
</gene>
<reference evidence="1 2" key="2">
    <citation type="submission" date="2008-04" db="EMBL/GenBank/DDBJ databases">
        <authorList>
            <person name="Fulton L."/>
            <person name="Clifton S."/>
            <person name="Fulton B."/>
            <person name="Xu J."/>
            <person name="Minx P."/>
            <person name="Pepin K.H."/>
            <person name="Johnson M."/>
            <person name="Thiruvilangam P."/>
            <person name="Bhonagiri V."/>
            <person name="Nash W.E."/>
            <person name="Mardis E.R."/>
            <person name="Wilson R.K."/>
        </authorList>
    </citation>
    <scope>NUCLEOTIDE SEQUENCE [LARGE SCALE GENOMIC DNA]</scope>
    <source>
        <strain evidence="1 2">DSM 17393</strain>
    </source>
</reference>
<proteinExistence type="predicted"/>
<protein>
    <submittedName>
        <fullName evidence="1">Uncharacterized protein</fullName>
    </submittedName>
</protein>
<dbReference type="AlphaFoldDB" id="B3CHT6"/>
<evidence type="ECO:0000313" key="2">
    <source>
        <dbReference type="Proteomes" id="UP000004596"/>
    </source>
</evidence>
<accession>B3CHT6</accession>
<name>B3CHT6_9BACE</name>
<reference evidence="1 2" key="1">
    <citation type="submission" date="2008-04" db="EMBL/GenBank/DDBJ databases">
        <title>Draft genome sequence of Bacteroides intestinalis (DSM 17393).</title>
        <authorList>
            <person name="Sudarsanam P."/>
            <person name="Ley R."/>
            <person name="Guruge J."/>
            <person name="Turnbaugh P.J."/>
            <person name="Mahowald M."/>
            <person name="Liep D."/>
            <person name="Gordon J."/>
        </authorList>
    </citation>
    <scope>NUCLEOTIDE SEQUENCE [LARGE SCALE GENOMIC DNA]</scope>
    <source>
        <strain evidence="1 2">DSM 17393</strain>
    </source>
</reference>
<organism evidence="1 2">
    <name type="scientific">Bacteroides intestinalis DSM 17393</name>
    <dbReference type="NCBI Taxonomy" id="471870"/>
    <lineage>
        <taxon>Bacteria</taxon>
        <taxon>Pseudomonadati</taxon>
        <taxon>Bacteroidota</taxon>
        <taxon>Bacteroidia</taxon>
        <taxon>Bacteroidales</taxon>
        <taxon>Bacteroidaceae</taxon>
        <taxon>Bacteroides</taxon>
    </lineage>
</organism>
<dbReference type="STRING" id="471870.BACINT_04740"/>
<evidence type="ECO:0000313" key="1">
    <source>
        <dbReference type="EMBL" id="EDV05592.1"/>
    </source>
</evidence>
<dbReference type="EMBL" id="ABJL02000008">
    <property type="protein sequence ID" value="EDV05592.1"/>
    <property type="molecule type" value="Genomic_DNA"/>
</dbReference>